<dbReference type="PANTHER" id="PTHR47863:SF9">
    <property type="entry name" value="F10B6.17"/>
    <property type="match status" value="1"/>
</dbReference>
<dbReference type="InterPro" id="IPR013083">
    <property type="entry name" value="Znf_RING/FYVE/PHD"/>
</dbReference>
<protein>
    <recommendedName>
        <fullName evidence="7">Zinc finger PHD-type domain-containing protein</fullName>
    </recommendedName>
</protein>
<accession>A0A6D2J3X0</accession>
<proteinExistence type="predicted"/>
<evidence type="ECO:0000313" key="5">
    <source>
        <dbReference type="EMBL" id="CAA7033775.1"/>
    </source>
</evidence>
<reference evidence="5" key="1">
    <citation type="submission" date="2020-01" db="EMBL/GenBank/DDBJ databases">
        <authorList>
            <person name="Mishra B."/>
        </authorList>
    </citation>
    <scope>NUCLEOTIDE SEQUENCE [LARGE SCALE GENOMIC DNA]</scope>
</reference>
<keyword evidence="3" id="KW-0862">Zinc</keyword>
<dbReference type="PANTHER" id="PTHR47863">
    <property type="entry name" value="RING/FYVE/PHD ZINC FINGER SUPERFAMILY PROTEIN"/>
    <property type="match status" value="1"/>
</dbReference>
<dbReference type="SUPFAM" id="SSF57903">
    <property type="entry name" value="FYVE/PHD zinc finger"/>
    <property type="match status" value="1"/>
</dbReference>
<dbReference type="Proteomes" id="UP000467841">
    <property type="component" value="Unassembled WGS sequence"/>
</dbReference>
<dbReference type="GO" id="GO:0008270">
    <property type="term" value="F:zinc ion binding"/>
    <property type="evidence" value="ECO:0007669"/>
    <property type="project" value="UniProtKB-KW"/>
</dbReference>
<keyword evidence="2" id="KW-0863">Zinc-finger</keyword>
<dbReference type="EMBL" id="CACVBM020001138">
    <property type="protein sequence ID" value="CAA7033775.1"/>
    <property type="molecule type" value="Genomic_DNA"/>
</dbReference>
<gene>
    <name evidence="5" type="ORF">MERR_LOCUS21010</name>
</gene>
<dbReference type="AlphaFoldDB" id="A0A6D2J3X0"/>
<evidence type="ECO:0000256" key="2">
    <source>
        <dbReference type="ARBA" id="ARBA00022771"/>
    </source>
</evidence>
<dbReference type="InterPro" id="IPR011011">
    <property type="entry name" value="Znf_FYVE_PHD"/>
</dbReference>
<dbReference type="Gene3D" id="3.30.40.10">
    <property type="entry name" value="Zinc/RING finger domain, C3HC4 (zinc finger)"/>
    <property type="match status" value="1"/>
</dbReference>
<dbReference type="OrthoDB" id="608866at2759"/>
<feature type="compositionally biased region" description="Polar residues" evidence="4">
    <location>
        <begin position="236"/>
        <end position="251"/>
    </location>
</feature>
<name>A0A6D2J3X0_9BRAS</name>
<feature type="region of interest" description="Disordered" evidence="4">
    <location>
        <begin position="223"/>
        <end position="259"/>
    </location>
</feature>
<sequence>MDDNFGSEASDLSLEELKEEHSSRPPEIAEWLWCIEYVAKFVKEDIRCIIDLMNMGYEYSNDYGRRINEVLSLRILELIFDPSKNDATGIGVGASTSEPRVEFDLSMSNANVLRAILNEIPVSELRVGMPELSKFNVLPFIAHKNLCLPQCALEKLRDLSLMENQTSASSSMEANDPVFRDDRSVHMDTCEEEPRDEQQTHIGVEQNINENVKEIVVYEEDEPMHTNERDEDTASEPISNGSTTGETSHPSSGRLPEDARVKCTEDGTWLISESDDDDDDDELDMVKGQASRTRTENVCWKCGKEGSLLVCSRSECSSKIHKECLKCPFNVDEDGNFHCPVCWYDRAVTEYIDSQKMMSSAKRKLVELLPVLSAINKRHRFKRSETQTPLCLTAW</sequence>
<evidence type="ECO:0000256" key="4">
    <source>
        <dbReference type="SAM" id="MobiDB-lite"/>
    </source>
</evidence>
<keyword evidence="6" id="KW-1185">Reference proteome</keyword>
<evidence type="ECO:0000256" key="3">
    <source>
        <dbReference type="ARBA" id="ARBA00022833"/>
    </source>
</evidence>
<keyword evidence="1" id="KW-0479">Metal-binding</keyword>
<evidence type="ECO:0000256" key="1">
    <source>
        <dbReference type="ARBA" id="ARBA00022723"/>
    </source>
</evidence>
<comment type="caution">
    <text evidence="5">The sequence shown here is derived from an EMBL/GenBank/DDBJ whole genome shotgun (WGS) entry which is preliminary data.</text>
</comment>
<evidence type="ECO:0000313" key="6">
    <source>
        <dbReference type="Proteomes" id="UP000467841"/>
    </source>
</evidence>
<organism evidence="5 6">
    <name type="scientific">Microthlaspi erraticum</name>
    <dbReference type="NCBI Taxonomy" id="1685480"/>
    <lineage>
        <taxon>Eukaryota</taxon>
        <taxon>Viridiplantae</taxon>
        <taxon>Streptophyta</taxon>
        <taxon>Embryophyta</taxon>
        <taxon>Tracheophyta</taxon>
        <taxon>Spermatophyta</taxon>
        <taxon>Magnoliopsida</taxon>
        <taxon>eudicotyledons</taxon>
        <taxon>Gunneridae</taxon>
        <taxon>Pentapetalae</taxon>
        <taxon>rosids</taxon>
        <taxon>malvids</taxon>
        <taxon>Brassicales</taxon>
        <taxon>Brassicaceae</taxon>
        <taxon>Coluteocarpeae</taxon>
        <taxon>Microthlaspi</taxon>
    </lineage>
</organism>
<evidence type="ECO:0008006" key="7">
    <source>
        <dbReference type="Google" id="ProtNLM"/>
    </source>
</evidence>